<evidence type="ECO:0000313" key="4">
    <source>
        <dbReference type="EMBL" id="TDD29841.1"/>
    </source>
</evidence>
<dbReference type="AlphaFoldDB" id="A0A4R4XFZ0"/>
<dbReference type="PRINTS" id="PR00038">
    <property type="entry name" value="HTHLUXR"/>
</dbReference>
<organism evidence="4 5">
    <name type="scientific">Kribbella turkmenica</name>
    <dbReference type="NCBI Taxonomy" id="2530375"/>
    <lineage>
        <taxon>Bacteria</taxon>
        <taxon>Bacillati</taxon>
        <taxon>Actinomycetota</taxon>
        <taxon>Actinomycetes</taxon>
        <taxon>Propionibacteriales</taxon>
        <taxon>Kribbellaceae</taxon>
        <taxon>Kribbella</taxon>
    </lineage>
</organism>
<evidence type="ECO:0000259" key="3">
    <source>
        <dbReference type="PROSITE" id="PS50043"/>
    </source>
</evidence>
<dbReference type="EMBL" id="SMKR01000008">
    <property type="protein sequence ID" value="TDD29841.1"/>
    <property type="molecule type" value="Genomic_DNA"/>
</dbReference>
<dbReference type="PANTHER" id="PTHR16305:SF35">
    <property type="entry name" value="TRANSCRIPTIONAL ACTIVATOR DOMAIN"/>
    <property type="match status" value="1"/>
</dbReference>
<accession>A0A4R4XFZ0</accession>
<dbReference type="CDD" id="cd06170">
    <property type="entry name" value="LuxR_C_like"/>
    <property type="match status" value="1"/>
</dbReference>
<reference evidence="4 5" key="1">
    <citation type="submission" date="2019-02" db="EMBL/GenBank/DDBJ databases">
        <title>Draft genome sequences of novel Actinobacteria.</title>
        <authorList>
            <person name="Sahin N."/>
            <person name="Ay H."/>
            <person name="Saygin H."/>
        </authorList>
    </citation>
    <scope>NUCLEOTIDE SEQUENCE [LARGE SCALE GENOMIC DNA]</scope>
    <source>
        <strain evidence="4 5">16K104</strain>
    </source>
</reference>
<dbReference type="GO" id="GO:0003677">
    <property type="term" value="F:DNA binding"/>
    <property type="evidence" value="ECO:0007669"/>
    <property type="project" value="InterPro"/>
</dbReference>
<dbReference type="SMART" id="SM00421">
    <property type="entry name" value="HTH_LUXR"/>
    <property type="match status" value="1"/>
</dbReference>
<dbReference type="Gene3D" id="3.40.50.300">
    <property type="entry name" value="P-loop containing nucleotide triphosphate hydrolases"/>
    <property type="match status" value="1"/>
</dbReference>
<dbReference type="GO" id="GO:0005524">
    <property type="term" value="F:ATP binding"/>
    <property type="evidence" value="ECO:0007669"/>
    <property type="project" value="UniProtKB-KW"/>
</dbReference>
<dbReference type="SUPFAM" id="SSF46894">
    <property type="entry name" value="C-terminal effector domain of the bipartite response regulators"/>
    <property type="match status" value="1"/>
</dbReference>
<dbReference type="InterPro" id="IPR027417">
    <property type="entry name" value="P-loop_NTPase"/>
</dbReference>
<evidence type="ECO:0000256" key="2">
    <source>
        <dbReference type="ARBA" id="ARBA00022840"/>
    </source>
</evidence>
<dbReference type="Pfam" id="PF13191">
    <property type="entry name" value="AAA_16"/>
    <property type="match status" value="1"/>
</dbReference>
<gene>
    <name evidence="4" type="ORF">E1218_03230</name>
</gene>
<name>A0A4R4XFZ0_9ACTN</name>
<sequence length="891" mass="95864">MVGRRGELRALRRWVDQARAGRGRLVLCTGEAGIGKTRLAQEAAGVALAQGAAVAWGRCVETDGAPAYWPWRQVLRSLDLDADRVLAGDDRFTLFEEVTDQVRRAAGDRGLVVVLDDVHRGDDPSLLVLRHLAGHLTTLPVLILATARDTTRLGDLSAAERLELPALTAAQVAEQLSLATNDPGLTATVHDVTGGNPLFVRELTRAIADGSWRPDQPPPRSVRDIVRGRLDRASDGCRRLVQAAAIVGRDFRLRTVAATLDRSVEDCLPLVDEAADLGFVERVEDFRFVHALTRDAVEASLTTAERTRLHQAVATALEDEPDEQLATIAGHHAFLAQHGDGTTARTWMVRAAEDAVRRLAYEEGVRLYRQALTTRPIAAREWCEISIALGRAAYLAGDLHGCCAAAVEAAAAAQSPGQAAEAALILEAMPDPTINATAKRLCEDALAQELEPALRARLLALRSHLAFYDGEQSRLDALSSEALTLARDSADDRALADALRARQEACPGPAGRAERLELAAEMLELARRTSDPRAEMWGEIWRLDALIESGRLAAAAEELPRLHVAVDRLGGPVAAWHHDRIAACVAQARGLYAEAAALGRRGFDRMRPIEQAPATGAYFALQLALAGHAGVTDEMRQFAEQPFQPPPRFVTLSLLSRAQLQLCTNSPELAAASYRQAGPIDSWSLPAFFVLPAYVYAALACCGLGRYDDLAVLLERLQPFRGEHAVGNGVAYMGPAELAIGRTAAALGRLDTAVEDLSTAVGQAESAGATGFVAEAQYHLACTLFTRDRPGDRDRAGPLATEAARLADALGMTAYTERTGLLAARLNGGETHGLSTRELEVAGLVAEGLTNRQIAGRLVISERTAQNHVQHILTKLGFTTRSQIAAWSSRR</sequence>
<dbReference type="Pfam" id="PF00196">
    <property type="entry name" value="GerE"/>
    <property type="match status" value="1"/>
</dbReference>
<dbReference type="InterPro" id="IPR041664">
    <property type="entry name" value="AAA_16"/>
</dbReference>
<keyword evidence="5" id="KW-1185">Reference proteome</keyword>
<comment type="caution">
    <text evidence="4">The sequence shown here is derived from an EMBL/GenBank/DDBJ whole genome shotgun (WGS) entry which is preliminary data.</text>
</comment>
<dbReference type="InterPro" id="IPR000792">
    <property type="entry name" value="Tscrpt_reg_LuxR_C"/>
</dbReference>
<dbReference type="Proteomes" id="UP000295172">
    <property type="component" value="Unassembled WGS sequence"/>
</dbReference>
<dbReference type="PROSITE" id="PS50043">
    <property type="entry name" value="HTH_LUXR_2"/>
    <property type="match status" value="1"/>
</dbReference>
<feature type="domain" description="HTH luxR-type" evidence="3">
    <location>
        <begin position="827"/>
        <end position="891"/>
    </location>
</feature>
<keyword evidence="1" id="KW-0547">Nucleotide-binding</keyword>
<dbReference type="PANTHER" id="PTHR16305">
    <property type="entry name" value="TESTICULAR SOLUBLE ADENYLYL CYCLASE"/>
    <property type="match status" value="1"/>
</dbReference>
<dbReference type="GO" id="GO:0006355">
    <property type="term" value="P:regulation of DNA-templated transcription"/>
    <property type="evidence" value="ECO:0007669"/>
    <property type="project" value="InterPro"/>
</dbReference>
<dbReference type="Gene3D" id="1.10.10.10">
    <property type="entry name" value="Winged helix-like DNA-binding domain superfamily/Winged helix DNA-binding domain"/>
    <property type="match status" value="1"/>
</dbReference>
<keyword evidence="2" id="KW-0067">ATP-binding</keyword>
<dbReference type="SUPFAM" id="SSF52540">
    <property type="entry name" value="P-loop containing nucleoside triphosphate hydrolases"/>
    <property type="match status" value="1"/>
</dbReference>
<dbReference type="OrthoDB" id="3543649at2"/>
<dbReference type="InterPro" id="IPR036388">
    <property type="entry name" value="WH-like_DNA-bd_sf"/>
</dbReference>
<evidence type="ECO:0000313" key="5">
    <source>
        <dbReference type="Proteomes" id="UP000295172"/>
    </source>
</evidence>
<dbReference type="InterPro" id="IPR016032">
    <property type="entry name" value="Sig_transdc_resp-reg_C-effctor"/>
</dbReference>
<proteinExistence type="predicted"/>
<evidence type="ECO:0000256" key="1">
    <source>
        <dbReference type="ARBA" id="ARBA00022741"/>
    </source>
</evidence>
<protein>
    <submittedName>
        <fullName evidence="4">LuxR family transcriptional regulator</fullName>
    </submittedName>
</protein>
<dbReference type="GO" id="GO:0004016">
    <property type="term" value="F:adenylate cyclase activity"/>
    <property type="evidence" value="ECO:0007669"/>
    <property type="project" value="TreeGrafter"/>
</dbReference>
<dbReference type="GO" id="GO:0005737">
    <property type="term" value="C:cytoplasm"/>
    <property type="evidence" value="ECO:0007669"/>
    <property type="project" value="TreeGrafter"/>
</dbReference>